<evidence type="ECO:0000313" key="2">
    <source>
        <dbReference type="EMBL" id="KAD3068048.1"/>
    </source>
</evidence>
<proteinExistence type="predicted"/>
<feature type="coiled-coil region" evidence="1">
    <location>
        <begin position="85"/>
        <end position="112"/>
    </location>
</feature>
<keyword evidence="3" id="KW-1185">Reference proteome</keyword>
<protein>
    <submittedName>
        <fullName evidence="2">Uncharacterized protein</fullName>
    </submittedName>
</protein>
<name>A0A5N6M2M8_9ASTR</name>
<comment type="caution">
    <text evidence="2">The sequence shown here is derived from an EMBL/GenBank/DDBJ whole genome shotgun (WGS) entry which is preliminary data.</text>
</comment>
<evidence type="ECO:0000256" key="1">
    <source>
        <dbReference type="SAM" id="Coils"/>
    </source>
</evidence>
<sequence>MGRMEMEYEENPSELSSLHHQIVDLHADRVSTLKLQDLLVEKDSKISTLTATLSKESDDFASKIKTDHVRLQQRHEENRDLHLRNDVLSGSLQKAEVQLQKLREDLNSSIASVSTLKSKKEWLIREGIPRQATRDKGWLCYVMGGSSSDNHHIFTLHTVDLLGSAYETMGDPKLSLIDDITATASEENLDRLKDLLKSLVVSAGGNEDSSASDEAPSS</sequence>
<gene>
    <name evidence="2" type="ORF">E3N88_35928</name>
</gene>
<evidence type="ECO:0000313" key="3">
    <source>
        <dbReference type="Proteomes" id="UP000326396"/>
    </source>
</evidence>
<reference evidence="2 3" key="1">
    <citation type="submission" date="2019-05" db="EMBL/GenBank/DDBJ databases">
        <title>Mikania micrantha, genome provides insights into the molecular mechanism of rapid growth.</title>
        <authorList>
            <person name="Liu B."/>
        </authorList>
    </citation>
    <scope>NUCLEOTIDE SEQUENCE [LARGE SCALE GENOMIC DNA]</scope>
    <source>
        <strain evidence="2">NLD-2019</strain>
        <tissue evidence="2">Leaf</tissue>
    </source>
</reference>
<dbReference type="Proteomes" id="UP000326396">
    <property type="component" value="Linkage Group LG7"/>
</dbReference>
<keyword evidence="1" id="KW-0175">Coiled coil</keyword>
<accession>A0A5N6M2M8</accession>
<dbReference type="AlphaFoldDB" id="A0A5N6M2M8"/>
<dbReference type="EMBL" id="SZYD01000017">
    <property type="protein sequence ID" value="KAD3068048.1"/>
    <property type="molecule type" value="Genomic_DNA"/>
</dbReference>
<organism evidence="2 3">
    <name type="scientific">Mikania micrantha</name>
    <name type="common">bitter vine</name>
    <dbReference type="NCBI Taxonomy" id="192012"/>
    <lineage>
        <taxon>Eukaryota</taxon>
        <taxon>Viridiplantae</taxon>
        <taxon>Streptophyta</taxon>
        <taxon>Embryophyta</taxon>
        <taxon>Tracheophyta</taxon>
        <taxon>Spermatophyta</taxon>
        <taxon>Magnoliopsida</taxon>
        <taxon>eudicotyledons</taxon>
        <taxon>Gunneridae</taxon>
        <taxon>Pentapetalae</taxon>
        <taxon>asterids</taxon>
        <taxon>campanulids</taxon>
        <taxon>Asterales</taxon>
        <taxon>Asteraceae</taxon>
        <taxon>Asteroideae</taxon>
        <taxon>Heliantheae alliance</taxon>
        <taxon>Eupatorieae</taxon>
        <taxon>Mikania</taxon>
    </lineage>
</organism>